<accession>A0ABT9KVW3</accession>
<organism evidence="1 2">
    <name type="scientific">Streptomyces demainii</name>
    <dbReference type="NCBI Taxonomy" id="588122"/>
    <lineage>
        <taxon>Bacteria</taxon>
        <taxon>Bacillati</taxon>
        <taxon>Actinomycetota</taxon>
        <taxon>Actinomycetes</taxon>
        <taxon>Kitasatosporales</taxon>
        <taxon>Streptomycetaceae</taxon>
        <taxon>Streptomyces</taxon>
    </lineage>
</organism>
<evidence type="ECO:0000313" key="2">
    <source>
        <dbReference type="Proteomes" id="UP001234880"/>
    </source>
</evidence>
<keyword evidence="2" id="KW-1185">Reference proteome</keyword>
<name>A0ABT9KVW3_9ACTN</name>
<dbReference type="EMBL" id="JAURUE010000001">
    <property type="protein sequence ID" value="MDP9612584.1"/>
    <property type="molecule type" value="Genomic_DNA"/>
</dbReference>
<reference evidence="1 2" key="1">
    <citation type="submission" date="2023-07" db="EMBL/GenBank/DDBJ databases">
        <title>Sequencing the genomes of 1000 actinobacteria strains.</title>
        <authorList>
            <person name="Klenk H.-P."/>
        </authorList>
    </citation>
    <scope>NUCLEOTIDE SEQUENCE [LARGE SCALE GENOMIC DNA]</scope>
    <source>
        <strain evidence="1 2">DSM 41600</strain>
    </source>
</reference>
<evidence type="ECO:0000313" key="1">
    <source>
        <dbReference type="EMBL" id="MDP9612584.1"/>
    </source>
</evidence>
<protein>
    <submittedName>
        <fullName evidence="1">Uncharacterized protein</fullName>
    </submittedName>
</protein>
<comment type="caution">
    <text evidence="1">The sequence shown here is derived from an EMBL/GenBank/DDBJ whole genome shotgun (WGS) entry which is preliminary data.</text>
</comment>
<proteinExistence type="predicted"/>
<dbReference type="Proteomes" id="UP001234880">
    <property type="component" value="Unassembled WGS sequence"/>
</dbReference>
<gene>
    <name evidence="1" type="ORF">JOF35_004861</name>
</gene>
<sequence length="39" mass="3965">MANVLASPDEVTRLGDPWEGADAEAVAQAARRQAGVAGN</sequence>